<reference evidence="8 9" key="10">
    <citation type="journal article" date="2000" name="Virus Res.">
        <title>Rat cytomegalovirus R89 is a highly conserved gene which expresses a spliced transcript.</title>
        <authorList>
            <person name="Gruijthuijsen Y.K."/>
            <person name="Beuken E."/>
            <person name="Bruggeman C.A."/>
            <person name="Vink C."/>
        </authorList>
    </citation>
    <scope>NUCLEOTIDE SEQUENCE [LARGE SCALE GENOMIC DNA]</scope>
    <source>
        <strain evidence="8 9">Maastricht</strain>
    </source>
</reference>
<reference evidence="8 9" key="3">
    <citation type="journal article" date="1997" name="J. Gen. Virol.">
        <title>Cloning and functional characterization of the origin of lytic-phase DNA replication of rat cytomegalovirus.</title>
        <authorList>
            <person name="Vink C."/>
            <person name="Beuken E."/>
            <person name="Bruggeman C.A."/>
        </authorList>
    </citation>
    <scope>NUCLEOTIDE SEQUENCE [LARGE SCALE GENOMIC DNA]</scope>
    <source>
        <strain evidence="8 9">Maastricht</strain>
    </source>
</reference>
<feature type="compositionally biased region" description="Acidic residues" evidence="7">
    <location>
        <begin position="797"/>
        <end position="814"/>
    </location>
</feature>
<evidence type="ECO:0000256" key="2">
    <source>
        <dbReference type="ARBA" id="ARBA00022679"/>
    </source>
</evidence>
<dbReference type="OrthoDB" id="917at10239"/>
<reference evidence="8 9" key="5">
    <citation type="journal article" date="1998" name="Virology">
        <title>The Maastricht strain and England strain of rat cytomegalovirus represent different betaherpesvirus species rather than strains.</title>
        <authorList>
            <person name="Beisser P.S."/>
            <person name="Kaptein S.J."/>
            <person name="Beuken E."/>
            <person name="Bruggeman C.A."/>
            <person name="Vink C."/>
        </authorList>
    </citation>
    <scope>NUCLEOTIDE SEQUENCE [LARGE SCALE GENOMIC DNA]</scope>
    <source>
        <strain evidence="8 9">Maastricht</strain>
    </source>
</reference>
<dbReference type="InterPro" id="IPR033685">
    <property type="entry name" value="HSV_PRIM"/>
</dbReference>
<dbReference type="RefSeq" id="NP_064166.1">
    <property type="nucleotide sequence ID" value="NC_002512.2"/>
</dbReference>
<gene>
    <name evidence="8" type="primary">R70</name>
</gene>
<organismHost>
    <name type="scientific">Rattus</name>
    <name type="common">rats</name>
    <dbReference type="NCBI Taxonomy" id="10114"/>
</organismHost>
<evidence type="ECO:0000256" key="3">
    <source>
        <dbReference type="ARBA" id="ARBA00022705"/>
    </source>
</evidence>
<dbReference type="GO" id="GO:0008270">
    <property type="term" value="F:zinc ion binding"/>
    <property type="evidence" value="ECO:0007669"/>
    <property type="project" value="UniProtKB-KW"/>
</dbReference>
<dbReference type="HAMAP" id="MF_04011">
    <property type="entry name" value="HSV_PRIM"/>
    <property type="match status" value="1"/>
</dbReference>
<organism evidence="8 9">
    <name type="scientific">Rat cytomegalovirus (strain Maastricht)</name>
    <dbReference type="NCBI Taxonomy" id="79700"/>
    <lineage>
        <taxon>Viruses</taxon>
        <taxon>Duplodnaviria</taxon>
        <taxon>Heunggongvirae</taxon>
        <taxon>Peploviricota</taxon>
        <taxon>Herviviricetes</taxon>
        <taxon>Herpesvirales</taxon>
        <taxon>Orthoherpesviridae</taxon>
        <taxon>Betaherpesvirinae</taxon>
        <taxon>Muromegalovirus</taxon>
        <taxon>Muromegalovirus muridbeta2</taxon>
        <taxon>Murid betaherpesvirus 2</taxon>
    </lineage>
</organism>
<dbReference type="GO" id="GO:0006260">
    <property type="term" value="P:DNA replication"/>
    <property type="evidence" value="ECO:0007669"/>
    <property type="project" value="UniProtKB-KW"/>
</dbReference>
<keyword evidence="9" id="KW-1185">Reference proteome</keyword>
<feature type="region of interest" description="Disordered" evidence="7">
    <location>
        <begin position="763"/>
        <end position="817"/>
    </location>
</feature>
<reference evidence="8 9" key="8">
    <citation type="journal article" date="2000" name="J. Virol.">
        <title>The r144 major histocompatibility complex class I-like gene of rat cytomegalovirus is dispensable for both acute and long-term infection in the immunocompromised host.</title>
        <authorList>
            <person name="Beisser P.S."/>
            <person name="Kloover J.S."/>
            <person name="Grauls G.E."/>
            <person name="Blok M.J."/>
            <person name="Bruggeman C.A."/>
            <person name="Vink C."/>
        </authorList>
    </citation>
    <scope>NUCLEOTIDE SEQUENCE [LARGE SCALE GENOMIC DNA]</scope>
    <source>
        <strain evidence="8 9">Maastricht</strain>
    </source>
</reference>
<reference evidence="8 9" key="4">
    <citation type="journal article" date="1998" name="J. Virol.">
        <title>The R33 G protein-coupled receptor gene of rat cytomegalovirus plays an essential role in the pathogenesis of viral infection.</title>
        <authorList>
            <person name="Beisser P.S."/>
            <person name="Vink C."/>
            <person name="Van Dam J.G."/>
            <person name="Grauls G."/>
            <person name="Vanherle S.J."/>
            <person name="Bruggeman C.A."/>
        </authorList>
    </citation>
    <scope>NUCLEOTIDE SEQUENCE [LARGE SCALE GENOMIC DNA]</scope>
    <source>
        <strain evidence="8 9">Maastricht</strain>
    </source>
</reference>
<reference evidence="8 9" key="2">
    <citation type="journal article" date="1996" name="J. Virol.">
        <title>Structure of the rat cytomegalovirus genome termini.</title>
        <authorList>
            <person name="Vink C."/>
            <person name="Beuken E."/>
            <person name="Bruggeman C.A."/>
        </authorList>
    </citation>
    <scope>NUCLEOTIDE SEQUENCE [LARGE SCALE GENOMIC DNA]</scope>
    <source>
        <strain evidence="8 9">Maastricht</strain>
    </source>
</reference>
<dbReference type="GO" id="GO:0003899">
    <property type="term" value="F:DNA-directed RNA polymerase activity"/>
    <property type="evidence" value="ECO:0007669"/>
    <property type="project" value="InterPro"/>
</dbReference>
<sequence>MTAVLFATEYDTANVILDLLTESTNYSLFPLIVRYKASNRVEFVLQTLRCPDSVRVGAVLVCDARKLQPATYVERQASIPSHEVRAALDVAATRRIYDHLFAVRASEDDDPATHGDPSRLGQLAHYNRSAVLDFLNDKFLTPTSPSWFLNAYGGHEGTALLSMSYYLFERQLSTIQTTRGYTLCYTSDPGDPIPTHVTMREFMTTLLRSRFRKEVERFARYARARNARDGREIDHVDAKIDEFREASRLPADTAIYYAYLAYSTALSRERILQYCARTEFDPGLRDEDQCRRDENFLGRRLDDDLLRMMKEYFSPEAYFRNYVEVERLAAPPDAGYEGYDWEPDAASGVRVFFGSSAAVLDEILRLNDKTEDLFDPVPQRTLPGLLRLCASGRSIPLEDAATLRRATRRNYLMNTSRRAFGPLPAFRVEMPGPRSLFVCLSADEWLRRLVPPNLDRDLPRGHALSDEDLTETLWPREEVEARQKFWDQLYRTRHEIFNEHLPVFNFVGDLDLKLRDRPAPGIRRRDFFDLLRDMRRALLDAWAQLFPDDAIDRDAYPVYFFKSACDDPGPDAAAAGAPDAVLGGGGGAVFCTCRRKIGMRIVIPLPRGTVALGSTTVKRLARTLDHALCLDRDLVGRLNAVSNPGDCFDTGVYGHGRSVRMPLMYKLDASGYMLCRRLNPVYVVPPKLRAAPHDFVRAHFRPENLTHHGNPHGGDARVSATIVHIADRACGEEDVSFTQKYINRDERRPQTPLLPTIRQLLAATRREASPGPTLPPPRARTGDGDDGGAAAAAAGPDDLDDGDDDPTDAGPPDPEEARDLETFAREVAWPRVLELARGHYRPEAQAQLEAADVFRAVRRDLLAVKRDDGGRGRDFRCLTTEHHFRWRETVNVFLDLRADRGGNVWATLWSRCFANKCQSNARRTHLTVKISPPSQY</sequence>
<evidence type="ECO:0000256" key="5">
    <source>
        <dbReference type="ARBA" id="ARBA00022771"/>
    </source>
</evidence>
<evidence type="ECO:0000313" key="9">
    <source>
        <dbReference type="Proteomes" id="UP000008288"/>
    </source>
</evidence>
<reference evidence="8 9" key="7">
    <citation type="journal article" date="1999" name="J. Virol.">
        <title>Deletion of the R78 G protein-coupled receptor gene from rat cytomegalovirus results in an attenuated, syncytium-inducing mutant strain.</title>
        <authorList>
            <person name="Beisser P.S."/>
            <person name="Grauls G."/>
            <person name="Bruggeman C.A."/>
            <person name="Vink C."/>
        </authorList>
    </citation>
    <scope>NUCLEOTIDE SEQUENCE [LARGE SCALE GENOMIC DNA]</scope>
    <source>
        <strain evidence="8 9">Maastricht</strain>
    </source>
</reference>
<reference evidence="8 9" key="9">
    <citation type="journal article" date="2000" name="J. Virol.">
        <title>Complete DNA sequence of the rat cytomegalovirus genome.</title>
        <authorList>
            <person name="Vink C."/>
            <person name="Beuken E."/>
            <person name="Bruggeman C.A."/>
        </authorList>
    </citation>
    <scope>NUCLEOTIDE SEQUENCE [LARGE SCALE GENOMIC DNA]</scope>
    <source>
        <strain evidence="8 9">Maastricht</strain>
    </source>
</reference>
<evidence type="ECO:0000256" key="6">
    <source>
        <dbReference type="ARBA" id="ARBA00022833"/>
    </source>
</evidence>
<accession>Q9DWD4</accession>
<keyword evidence="1" id="KW-1048">Host nucleus</keyword>
<keyword evidence="6" id="KW-0862">Zinc</keyword>
<dbReference type="Proteomes" id="UP000008288">
    <property type="component" value="Segment"/>
</dbReference>
<evidence type="ECO:0000256" key="7">
    <source>
        <dbReference type="SAM" id="MobiDB-lite"/>
    </source>
</evidence>
<reference evidence="8 9" key="1">
    <citation type="journal article" date="1996" name="J. Gen. Virol.">
        <title>Cloning and sequence analysis of the genes encoding DNA polymerase, glycoprotein B, ICP18.5 and major DNA-binding protein of rat cytomegalovirus.</title>
        <authorList>
            <person name="Beuken E."/>
            <person name="Slobbe R."/>
            <person name="Bruggeman C.A."/>
            <person name="Vink C."/>
        </authorList>
    </citation>
    <scope>NUCLEOTIDE SEQUENCE [LARGE SCALE GENOMIC DNA]</scope>
    <source>
        <strain evidence="8 9">Maastricht</strain>
    </source>
</reference>
<protein>
    <submittedName>
        <fullName evidence="8">PR70</fullName>
    </submittedName>
</protein>
<evidence type="ECO:0000256" key="1">
    <source>
        <dbReference type="ARBA" id="ARBA00022562"/>
    </source>
</evidence>
<dbReference type="GeneID" id="940423"/>
<keyword evidence="2" id="KW-0808">Transferase</keyword>
<proteinExistence type="inferred from homology"/>
<dbReference type="GO" id="GO:0039686">
    <property type="term" value="P:bidirectional double-stranded viral DNA replication"/>
    <property type="evidence" value="ECO:0007669"/>
    <property type="project" value="InterPro"/>
</dbReference>
<keyword evidence="3" id="KW-0235">DNA replication</keyword>
<name>Q9DWD4_RCMVM</name>
<evidence type="ECO:0000256" key="4">
    <source>
        <dbReference type="ARBA" id="ARBA00022723"/>
    </source>
</evidence>
<reference evidence="8 9" key="6">
    <citation type="journal article" date="1999" name="J. Gen. Virol.">
        <title>The rat cytomegalovirus R32 gene encodes a virion-associated protein that elicits a strong humoral immune response in infected rats.</title>
        <authorList>
            <person name="Beuken E."/>
            <person name="Grauls G."/>
            <person name="Bruggeman C.A."/>
            <person name="Vink C."/>
        </authorList>
    </citation>
    <scope>NUCLEOTIDE SEQUENCE [LARGE SCALE GENOMIC DNA]</scope>
    <source>
        <strain evidence="8 9">Maastricht</strain>
    </source>
</reference>
<dbReference type="EMBL" id="AF232689">
    <property type="protein sequence ID" value="AAF99156.1"/>
    <property type="molecule type" value="Genomic_DNA"/>
</dbReference>
<keyword evidence="4" id="KW-0479">Metal-binding</keyword>
<evidence type="ECO:0000313" key="8">
    <source>
        <dbReference type="EMBL" id="AAF99156.1"/>
    </source>
</evidence>
<keyword evidence="5" id="KW-0863">Zinc-finger</keyword>
<dbReference type="KEGG" id="vg:940423"/>
<dbReference type="Pfam" id="PF03121">
    <property type="entry name" value="Herpes_UL52"/>
    <property type="match status" value="1"/>
</dbReference>